<keyword evidence="3" id="KW-0689">Ribosomal protein</keyword>
<dbReference type="OrthoDB" id="9785995at2"/>
<proteinExistence type="predicted"/>
<dbReference type="InterPro" id="IPR029063">
    <property type="entry name" value="SAM-dependent_MTases_sf"/>
</dbReference>
<dbReference type="PANTHER" id="PTHR43648:SF1">
    <property type="entry name" value="ELECTRON TRANSFER FLAVOPROTEIN BETA SUBUNIT LYSINE METHYLTRANSFERASE"/>
    <property type="match status" value="1"/>
</dbReference>
<accession>I4CEV0</accession>
<evidence type="ECO:0000256" key="2">
    <source>
        <dbReference type="ARBA" id="ARBA00022679"/>
    </source>
</evidence>
<dbReference type="Gene3D" id="3.40.50.150">
    <property type="entry name" value="Vaccinia Virus protein VP39"/>
    <property type="match status" value="1"/>
</dbReference>
<dbReference type="CDD" id="cd02440">
    <property type="entry name" value="AdoMet_MTases"/>
    <property type="match status" value="1"/>
</dbReference>
<evidence type="ECO:0000256" key="1">
    <source>
        <dbReference type="ARBA" id="ARBA00022603"/>
    </source>
</evidence>
<dbReference type="GO" id="GO:0032259">
    <property type="term" value="P:methylation"/>
    <property type="evidence" value="ECO:0007669"/>
    <property type="project" value="UniProtKB-KW"/>
</dbReference>
<dbReference type="HOGENOM" id="CLU_049382_2_0_7"/>
<dbReference type="EC" id="2.1.1.-" evidence="3"/>
<keyword evidence="4" id="KW-1185">Reference proteome</keyword>
<reference evidence="4" key="1">
    <citation type="submission" date="2012-06" db="EMBL/GenBank/DDBJ databases">
        <title>Complete sequence of chromosome of Desulfomonile tiedjei DSM 6799.</title>
        <authorList>
            <person name="Lucas S."/>
            <person name="Copeland A."/>
            <person name="Lapidus A."/>
            <person name="Glavina del Rio T."/>
            <person name="Dalin E."/>
            <person name="Tice H."/>
            <person name="Bruce D."/>
            <person name="Goodwin L."/>
            <person name="Pitluck S."/>
            <person name="Peters L."/>
            <person name="Ovchinnikova G."/>
            <person name="Zeytun A."/>
            <person name="Lu M."/>
            <person name="Kyrpides N."/>
            <person name="Mavromatis K."/>
            <person name="Ivanova N."/>
            <person name="Brettin T."/>
            <person name="Detter J.C."/>
            <person name="Han C."/>
            <person name="Larimer F."/>
            <person name="Land M."/>
            <person name="Hauser L."/>
            <person name="Markowitz V."/>
            <person name="Cheng J.-F."/>
            <person name="Hugenholtz P."/>
            <person name="Woyke T."/>
            <person name="Wu D."/>
            <person name="Spring S."/>
            <person name="Schroeder M."/>
            <person name="Brambilla E."/>
            <person name="Klenk H.-P."/>
            <person name="Eisen J.A."/>
        </authorList>
    </citation>
    <scope>NUCLEOTIDE SEQUENCE [LARGE SCALE GENOMIC DNA]</scope>
    <source>
        <strain evidence="4">ATCC 49306 / DSM 6799 / DCB-1</strain>
    </source>
</reference>
<evidence type="ECO:0000313" key="3">
    <source>
        <dbReference type="EMBL" id="AFM28091.1"/>
    </source>
</evidence>
<dbReference type="KEGG" id="dti:Desti_5509"/>
<dbReference type="Proteomes" id="UP000006055">
    <property type="component" value="Chromosome"/>
</dbReference>
<protein>
    <submittedName>
        <fullName evidence="3">Ribosomal protein L11 methylase</fullName>
        <ecNumber evidence="3">2.1.1.-</ecNumber>
    </submittedName>
</protein>
<name>I4CEV0_DESTA</name>
<dbReference type="Pfam" id="PF06325">
    <property type="entry name" value="PrmA"/>
    <property type="match status" value="1"/>
</dbReference>
<dbReference type="SUPFAM" id="SSF53335">
    <property type="entry name" value="S-adenosyl-L-methionine-dependent methyltransferases"/>
    <property type="match status" value="1"/>
</dbReference>
<evidence type="ECO:0000313" key="4">
    <source>
        <dbReference type="Proteomes" id="UP000006055"/>
    </source>
</evidence>
<gene>
    <name evidence="3" type="ordered locus">Desti_5509</name>
</gene>
<dbReference type="GO" id="GO:0008276">
    <property type="term" value="F:protein methyltransferase activity"/>
    <property type="evidence" value="ECO:0007669"/>
    <property type="project" value="TreeGrafter"/>
</dbReference>
<keyword evidence="3" id="KW-0687">Ribonucleoprotein</keyword>
<dbReference type="RefSeq" id="WP_014813188.1">
    <property type="nucleotide sequence ID" value="NC_018025.1"/>
</dbReference>
<dbReference type="eggNOG" id="COG2264">
    <property type="taxonomic scope" value="Bacteria"/>
</dbReference>
<dbReference type="EMBL" id="CP003360">
    <property type="protein sequence ID" value="AFM28091.1"/>
    <property type="molecule type" value="Genomic_DNA"/>
</dbReference>
<dbReference type="PANTHER" id="PTHR43648">
    <property type="entry name" value="ELECTRON TRANSFER FLAVOPROTEIN BETA SUBUNIT LYSINE METHYLTRANSFERASE"/>
    <property type="match status" value="1"/>
</dbReference>
<dbReference type="InterPro" id="IPR050078">
    <property type="entry name" value="Ribosomal_L11_MeTrfase_PrmA"/>
</dbReference>
<sequence length="268" mass="29534">MMAPETTLIVYEIEGDIRDNLDDPPFSFVGLWNEDDASYLFFTEIQDAYMDACLSRSGCKLRCRHSTKYSEWQDAIPEEGRTVGNLIFVRDNHGSPPRGALLLDPSVIFGDGSHPTTVTCIEFMHEIITENSIESFLDLGTGTGILAVAAAAMGVERITAVDMNSLAVKTAAKNVDVNGFSNRIEVIEADAAQFFRASYDLVVGNLPFEVLQNIATNGTIGHSKCWVISGVSRDQGGILESLFVRNGFRRSGFRSIPPWVTMVFHRTI</sequence>
<dbReference type="STRING" id="706587.Desti_5509"/>
<organism evidence="3 4">
    <name type="scientific">Desulfomonile tiedjei (strain ATCC 49306 / DSM 6799 / DCB-1)</name>
    <dbReference type="NCBI Taxonomy" id="706587"/>
    <lineage>
        <taxon>Bacteria</taxon>
        <taxon>Pseudomonadati</taxon>
        <taxon>Thermodesulfobacteriota</taxon>
        <taxon>Desulfomonilia</taxon>
        <taxon>Desulfomonilales</taxon>
        <taxon>Desulfomonilaceae</taxon>
        <taxon>Desulfomonile</taxon>
    </lineage>
</organism>
<dbReference type="AlphaFoldDB" id="I4CEV0"/>
<keyword evidence="1 3" id="KW-0489">Methyltransferase</keyword>
<dbReference type="GO" id="GO:0005840">
    <property type="term" value="C:ribosome"/>
    <property type="evidence" value="ECO:0007669"/>
    <property type="project" value="UniProtKB-KW"/>
</dbReference>
<keyword evidence="2 3" id="KW-0808">Transferase</keyword>